<name>A0A1B1MQZ6_NPVLD</name>
<sequence>MSTLKNKLLVRSLIRQQIESGASAAICPDDDWRVISVRSLKKIAHALVALREANLKLEQIANTTAANCNLQYKNFEKILIEKTDRINRLLSRRQEANKEAESSRKNGRGKQRRRRRHLLFAVRHERTVCFWFKSVTASANKIRTRHRTCRRARLSFLSTAAAALCNRNAALNTTKIVFSQVRQADAFVRHLKKAFSARRRC</sequence>
<protein>
    <submittedName>
        <fullName evidence="2">Uncharacterized protein</fullName>
    </submittedName>
</protein>
<feature type="compositionally biased region" description="Basic and acidic residues" evidence="1">
    <location>
        <begin position="92"/>
        <end position="104"/>
    </location>
</feature>
<organismHost>
    <name type="scientific">Lepidoptera</name>
    <name type="common">moths &amp; butterflies</name>
    <dbReference type="NCBI Taxonomy" id="7088"/>
</organismHost>
<organism evidence="2">
    <name type="scientific">Lymantria dispar multicapsid nuclear polyhedrosis virus</name>
    <name type="common">LdMNPV</name>
    <dbReference type="NCBI Taxonomy" id="10449"/>
    <lineage>
        <taxon>Viruses</taxon>
        <taxon>Viruses incertae sedis</taxon>
        <taxon>Naldaviricetes</taxon>
        <taxon>Lefavirales</taxon>
        <taxon>Baculoviridae</taxon>
        <taxon>Alphabaculovirus</taxon>
        <taxon>Alphabaculovirus lydisparis</taxon>
    </lineage>
</organism>
<proteinExistence type="predicted"/>
<dbReference type="EMBL" id="KU377538">
    <property type="protein sequence ID" value="ANS71010.1"/>
    <property type="molecule type" value="Genomic_DNA"/>
</dbReference>
<feature type="region of interest" description="Disordered" evidence="1">
    <location>
        <begin position="92"/>
        <end position="115"/>
    </location>
</feature>
<evidence type="ECO:0000313" key="2">
    <source>
        <dbReference type="EMBL" id="ANS71010.1"/>
    </source>
</evidence>
<feature type="compositionally biased region" description="Basic residues" evidence="1">
    <location>
        <begin position="105"/>
        <end position="115"/>
    </location>
</feature>
<evidence type="ECO:0000256" key="1">
    <source>
        <dbReference type="SAM" id="MobiDB-lite"/>
    </source>
</evidence>
<accession>A0A1B1MQZ6</accession>
<reference evidence="2" key="1">
    <citation type="journal article" date="2016" name="J. Invertebr. Pathol.">
        <title>An alphabaculovirus isolated from dead Lymantria dispar larvae shows high genetic similarity to baculovirus previously isolated from Lymantria monacha - An example of adaptation to a new host.</title>
        <authorList>
            <person name="Rabalski L."/>
            <person name="Krejmer-Rabalska M."/>
            <person name="Skrzecz I."/>
            <person name="Wasag B."/>
            <person name="Szewczyk B."/>
        </authorList>
    </citation>
    <scope>NUCLEOTIDE SEQUENCE</scope>
    <source>
        <strain evidence="2">BNP</strain>
    </source>
</reference>